<gene>
    <name evidence="7" type="ORF">C4D60_Mb01t30150</name>
</gene>
<keyword evidence="8" id="KW-1185">Reference proteome</keyword>
<keyword evidence="2" id="KW-0813">Transport</keyword>
<organism evidence="7 8">
    <name type="scientific">Musa balbisiana</name>
    <name type="common">Banana</name>
    <dbReference type="NCBI Taxonomy" id="52838"/>
    <lineage>
        <taxon>Eukaryota</taxon>
        <taxon>Viridiplantae</taxon>
        <taxon>Streptophyta</taxon>
        <taxon>Embryophyta</taxon>
        <taxon>Tracheophyta</taxon>
        <taxon>Spermatophyta</taxon>
        <taxon>Magnoliopsida</taxon>
        <taxon>Liliopsida</taxon>
        <taxon>Zingiberales</taxon>
        <taxon>Musaceae</taxon>
        <taxon>Musa</taxon>
    </lineage>
</organism>
<dbReference type="GO" id="GO:0042626">
    <property type="term" value="F:ATPase-coupled transmembrane transporter activity"/>
    <property type="evidence" value="ECO:0007669"/>
    <property type="project" value="TreeGrafter"/>
</dbReference>
<evidence type="ECO:0000256" key="5">
    <source>
        <dbReference type="ARBA" id="ARBA00023136"/>
    </source>
</evidence>
<sequence>MKQYLVEAYEFIAADKQQKTLLEPVPVSEDLKATLSSQKRDWGASRWQQYSILFRRGFKERRHDYLSWMRITQVLATAVVLGLLWWHSSSATPRGLEDQCTLH</sequence>
<evidence type="ECO:0000256" key="4">
    <source>
        <dbReference type="ARBA" id="ARBA00022989"/>
    </source>
</evidence>
<reference evidence="7 8" key="1">
    <citation type="journal article" date="2019" name="Nat. Plants">
        <title>Genome sequencing of Musa balbisiana reveals subgenome evolution and function divergence in polyploid bananas.</title>
        <authorList>
            <person name="Yao X."/>
        </authorList>
    </citation>
    <scope>NUCLEOTIDE SEQUENCE [LARGE SCALE GENOMIC DNA]</scope>
    <source>
        <strain evidence="8">cv. DH-PKW</strain>
        <tissue evidence="7">Leaves</tissue>
    </source>
</reference>
<dbReference type="AlphaFoldDB" id="A0A4S8JRT1"/>
<feature type="transmembrane region" description="Helical" evidence="6">
    <location>
        <begin position="65"/>
        <end position="86"/>
    </location>
</feature>
<dbReference type="PANTHER" id="PTHR48041:SF94">
    <property type="entry name" value="ABC TRANSPORTER G FAMILY MEMBER 22"/>
    <property type="match status" value="1"/>
</dbReference>
<protein>
    <submittedName>
        <fullName evidence="7">Uncharacterized protein</fullName>
    </submittedName>
</protein>
<evidence type="ECO:0000313" key="8">
    <source>
        <dbReference type="Proteomes" id="UP000317650"/>
    </source>
</evidence>
<comment type="caution">
    <text evidence="7">The sequence shown here is derived from an EMBL/GenBank/DDBJ whole genome shotgun (WGS) entry which is preliminary data.</text>
</comment>
<evidence type="ECO:0000256" key="1">
    <source>
        <dbReference type="ARBA" id="ARBA00004141"/>
    </source>
</evidence>
<dbReference type="Proteomes" id="UP000317650">
    <property type="component" value="Chromosome 1"/>
</dbReference>
<dbReference type="STRING" id="52838.A0A4S8JRT1"/>
<evidence type="ECO:0000256" key="2">
    <source>
        <dbReference type="ARBA" id="ARBA00022448"/>
    </source>
</evidence>
<proteinExistence type="predicted"/>
<accession>A0A4S8JRT1</accession>
<keyword evidence="4 6" id="KW-1133">Transmembrane helix</keyword>
<name>A0A4S8JRT1_MUSBA</name>
<evidence type="ECO:0000256" key="3">
    <source>
        <dbReference type="ARBA" id="ARBA00022692"/>
    </source>
</evidence>
<dbReference type="PANTHER" id="PTHR48041">
    <property type="entry name" value="ABC TRANSPORTER G FAMILY MEMBER 28"/>
    <property type="match status" value="1"/>
</dbReference>
<keyword evidence="5 6" id="KW-0472">Membrane</keyword>
<dbReference type="GO" id="GO:0016020">
    <property type="term" value="C:membrane"/>
    <property type="evidence" value="ECO:0007669"/>
    <property type="project" value="UniProtKB-SubCell"/>
</dbReference>
<comment type="subcellular location">
    <subcellularLocation>
        <location evidence="1">Membrane</location>
        <topology evidence="1">Multi-pass membrane protein</topology>
    </subcellularLocation>
</comment>
<dbReference type="InterPro" id="IPR050352">
    <property type="entry name" value="ABCG_transporters"/>
</dbReference>
<keyword evidence="3 6" id="KW-0812">Transmembrane</keyword>
<evidence type="ECO:0000313" key="7">
    <source>
        <dbReference type="EMBL" id="THU64789.1"/>
    </source>
</evidence>
<dbReference type="EMBL" id="PYDT01000004">
    <property type="protein sequence ID" value="THU64789.1"/>
    <property type="molecule type" value="Genomic_DNA"/>
</dbReference>
<evidence type="ECO:0000256" key="6">
    <source>
        <dbReference type="SAM" id="Phobius"/>
    </source>
</evidence>